<dbReference type="InterPro" id="IPR003148">
    <property type="entry name" value="RCK_N"/>
</dbReference>
<dbReference type="Gene3D" id="1.20.1530.20">
    <property type="match status" value="1"/>
</dbReference>
<evidence type="ECO:0000259" key="10">
    <source>
        <dbReference type="Pfam" id="PF00999"/>
    </source>
</evidence>
<evidence type="ECO:0000256" key="9">
    <source>
        <dbReference type="SAM" id="Phobius"/>
    </source>
</evidence>
<comment type="caution">
    <text evidence="12">The sequence shown here is derived from an EMBL/GenBank/DDBJ whole genome shotgun (WGS) entry which is preliminary data.</text>
</comment>
<dbReference type="Proteomes" id="UP000249467">
    <property type="component" value="Unassembled WGS sequence"/>
</dbReference>
<name>A0A2W4VX34_9CYAN</name>
<dbReference type="PANTHER" id="PTHR32507:SF0">
    <property type="entry name" value="NA(+)_H(+) ANTIPORTER 2-RELATED"/>
    <property type="match status" value="1"/>
</dbReference>
<feature type="transmembrane region" description="Helical" evidence="9">
    <location>
        <begin position="155"/>
        <end position="175"/>
    </location>
</feature>
<evidence type="ECO:0000256" key="5">
    <source>
        <dbReference type="ARBA" id="ARBA00022692"/>
    </source>
</evidence>
<feature type="transmembrane region" description="Helical" evidence="9">
    <location>
        <begin position="221"/>
        <end position="238"/>
    </location>
</feature>
<dbReference type="InterPro" id="IPR006153">
    <property type="entry name" value="Cation/H_exchanger_TM"/>
</dbReference>
<accession>A0A2W4VX34</accession>
<feature type="transmembrane region" description="Helical" evidence="9">
    <location>
        <begin position="30"/>
        <end position="49"/>
    </location>
</feature>
<keyword evidence="8 9" id="KW-0472">Membrane</keyword>
<feature type="transmembrane region" description="Helical" evidence="9">
    <location>
        <begin position="61"/>
        <end position="79"/>
    </location>
</feature>
<dbReference type="InterPro" id="IPR038770">
    <property type="entry name" value="Na+/solute_symporter_sf"/>
</dbReference>
<keyword evidence="5 9" id="KW-0812">Transmembrane</keyword>
<dbReference type="Gene3D" id="3.40.50.720">
    <property type="entry name" value="NAD(P)-binding Rossmann-like Domain"/>
    <property type="match status" value="1"/>
</dbReference>
<feature type="domain" description="RCK N-terminal" evidence="11">
    <location>
        <begin position="402"/>
        <end position="495"/>
    </location>
</feature>
<reference evidence="12 13" key="1">
    <citation type="submission" date="2018-04" db="EMBL/GenBank/DDBJ databases">
        <authorList>
            <person name="Go L.Y."/>
            <person name="Mitchell J.A."/>
        </authorList>
    </citation>
    <scope>NUCLEOTIDE SEQUENCE [LARGE SCALE GENOMIC DNA]</scope>
    <source>
        <strain evidence="12">ULC066bin1</strain>
    </source>
</reference>
<organism evidence="12 13">
    <name type="scientific">Pseudanabaena frigida</name>
    <dbReference type="NCBI Taxonomy" id="945775"/>
    <lineage>
        <taxon>Bacteria</taxon>
        <taxon>Bacillati</taxon>
        <taxon>Cyanobacteriota</taxon>
        <taxon>Cyanophyceae</taxon>
        <taxon>Pseudanabaenales</taxon>
        <taxon>Pseudanabaenaceae</taxon>
        <taxon>Pseudanabaena</taxon>
    </lineage>
</organism>
<feature type="transmembrane region" description="Helical" evidence="9">
    <location>
        <begin position="91"/>
        <end position="110"/>
    </location>
</feature>
<dbReference type="SUPFAM" id="SSF51735">
    <property type="entry name" value="NAD(P)-binding Rossmann-fold domains"/>
    <property type="match status" value="1"/>
</dbReference>
<gene>
    <name evidence="12" type="ORF">DCF19_18955</name>
</gene>
<evidence type="ECO:0000256" key="1">
    <source>
        <dbReference type="ARBA" id="ARBA00004651"/>
    </source>
</evidence>
<dbReference type="PANTHER" id="PTHR32507">
    <property type="entry name" value="NA(+)/H(+) ANTIPORTER 1"/>
    <property type="match status" value="1"/>
</dbReference>
<evidence type="ECO:0000313" key="13">
    <source>
        <dbReference type="Proteomes" id="UP000249467"/>
    </source>
</evidence>
<dbReference type="AlphaFoldDB" id="A0A2W4VX34"/>
<feature type="transmembrane region" description="Helical" evidence="9">
    <location>
        <begin position="6"/>
        <end position="23"/>
    </location>
</feature>
<protein>
    <submittedName>
        <fullName evidence="12">Sodium:proton antiporter</fullName>
    </submittedName>
</protein>
<evidence type="ECO:0000256" key="8">
    <source>
        <dbReference type="ARBA" id="ARBA00023136"/>
    </source>
</evidence>
<proteinExistence type="predicted"/>
<feature type="transmembrane region" description="Helical" evidence="9">
    <location>
        <begin position="332"/>
        <end position="355"/>
    </location>
</feature>
<evidence type="ECO:0000256" key="6">
    <source>
        <dbReference type="ARBA" id="ARBA00022989"/>
    </source>
</evidence>
<feature type="transmembrane region" description="Helical" evidence="9">
    <location>
        <begin position="244"/>
        <end position="260"/>
    </location>
</feature>
<dbReference type="GO" id="GO:0006813">
    <property type="term" value="P:potassium ion transport"/>
    <property type="evidence" value="ECO:0007669"/>
    <property type="project" value="InterPro"/>
</dbReference>
<evidence type="ECO:0000313" key="12">
    <source>
        <dbReference type="EMBL" id="PZO37413.1"/>
    </source>
</evidence>
<reference evidence="12 13" key="2">
    <citation type="submission" date="2018-06" db="EMBL/GenBank/DDBJ databases">
        <title>Metagenomic assembly of (sub)arctic Cyanobacteria and their associated microbiome from non-axenic cultures.</title>
        <authorList>
            <person name="Baurain D."/>
        </authorList>
    </citation>
    <scope>NUCLEOTIDE SEQUENCE [LARGE SCALE GENOMIC DNA]</scope>
    <source>
        <strain evidence="12">ULC066bin1</strain>
    </source>
</reference>
<dbReference type="GO" id="GO:1902600">
    <property type="term" value="P:proton transmembrane transport"/>
    <property type="evidence" value="ECO:0007669"/>
    <property type="project" value="InterPro"/>
</dbReference>
<dbReference type="Pfam" id="PF00999">
    <property type="entry name" value="Na_H_Exchanger"/>
    <property type="match status" value="1"/>
</dbReference>
<dbReference type="GO" id="GO:0005886">
    <property type="term" value="C:plasma membrane"/>
    <property type="evidence" value="ECO:0007669"/>
    <property type="project" value="UniProtKB-SubCell"/>
</dbReference>
<evidence type="ECO:0000256" key="4">
    <source>
        <dbReference type="ARBA" id="ARBA00022475"/>
    </source>
</evidence>
<keyword evidence="3" id="KW-0050">Antiport</keyword>
<keyword evidence="7" id="KW-0406">Ion transport</keyword>
<feature type="transmembrane region" description="Helical" evidence="9">
    <location>
        <begin position="300"/>
        <end position="320"/>
    </location>
</feature>
<feature type="transmembrane region" description="Helical" evidence="9">
    <location>
        <begin position="272"/>
        <end position="294"/>
    </location>
</feature>
<dbReference type="InterPro" id="IPR036291">
    <property type="entry name" value="NAD(P)-bd_dom_sf"/>
</dbReference>
<feature type="domain" description="Cation/H+ exchanger transmembrane" evidence="10">
    <location>
        <begin position="17"/>
        <end position="388"/>
    </location>
</feature>
<evidence type="ECO:0000259" key="11">
    <source>
        <dbReference type="Pfam" id="PF02254"/>
    </source>
</evidence>
<keyword evidence="2" id="KW-0813">Transport</keyword>
<feature type="transmembrane region" description="Helical" evidence="9">
    <location>
        <begin position="367"/>
        <end position="388"/>
    </location>
</feature>
<dbReference type="GO" id="GO:0015297">
    <property type="term" value="F:antiporter activity"/>
    <property type="evidence" value="ECO:0007669"/>
    <property type="project" value="UniProtKB-KW"/>
</dbReference>
<feature type="transmembrane region" description="Helical" evidence="9">
    <location>
        <begin position="187"/>
        <end position="209"/>
    </location>
</feature>
<feature type="transmembrane region" description="Helical" evidence="9">
    <location>
        <begin position="400"/>
        <end position="417"/>
    </location>
</feature>
<comment type="subcellular location">
    <subcellularLocation>
        <location evidence="1">Cell membrane</location>
        <topology evidence="1">Multi-pass membrane protein</topology>
    </subcellularLocation>
</comment>
<keyword evidence="4" id="KW-1003">Cell membrane</keyword>
<keyword evidence="6 9" id="KW-1133">Transmembrane helix</keyword>
<dbReference type="EMBL" id="QBML01000031">
    <property type="protein sequence ID" value="PZO37413.1"/>
    <property type="molecule type" value="Genomic_DNA"/>
</dbReference>
<dbReference type="Pfam" id="PF02254">
    <property type="entry name" value="TrkA_N"/>
    <property type="match status" value="1"/>
</dbReference>
<sequence length="663" mass="70984">MEGSLSLIIIIAIAAGVSARAIANFFRVPSIVFLLLFGVALGGDGLNLVQPRLLGDGLESIVSISVALILFDGGLNLQLKELGKVSESLRNLITIGTLITLIGGGIAAYWLSEFPWTIAFLYAALVVVTGPTVINPIIEEVGLDLRLATILEGEGVLIDAIGAVLAVVVLDVALNPTFSVFAVVSDLGLRLGVGGVLGAIAGWLLGKFLQRAVFLAEDTKSAVVVAAVLGLFGIAQEIQSESGLTAVVLMGIVLRASEIPNSRALLKFKSQLVALVVSVLFILLSANLSIPSIFALGWGGVQTVLFLMFIVRPINVIVSTWNSSLTWRQKAFLSWCAPRGIVAASVASLFAILLTERGVNGGESIKALVFLTIAMTVFLQGLSAKLVAKLLGLNRSDISGLVIVGSNPIGILVARLFQANGQKVAIIDTSAELCKQADAYDIPNFISNGLDARSLAAAGLDSVGTFVALTINTDVNIVIAQIAIKEFNPPKVFAVYIRELESDRGDSNDRIVVQQAFSSRVPIKTWNQYILQREVRVGEFLLTDEELQEQLNRFNTMFNAGILLPLLYERKGQLQIVSADMSWEKGDRIVYLLYTPKALPPAQSEVLPPSTLDITPVVLSDLDIAQKASDSRASSSNYAKNENNASNPDYFLKMAKEILKRQS</sequence>
<evidence type="ECO:0000256" key="3">
    <source>
        <dbReference type="ARBA" id="ARBA00022449"/>
    </source>
</evidence>
<feature type="transmembrane region" description="Helical" evidence="9">
    <location>
        <begin position="116"/>
        <end position="134"/>
    </location>
</feature>
<evidence type="ECO:0000256" key="2">
    <source>
        <dbReference type="ARBA" id="ARBA00022448"/>
    </source>
</evidence>
<evidence type="ECO:0000256" key="7">
    <source>
        <dbReference type="ARBA" id="ARBA00023065"/>
    </source>
</evidence>